<proteinExistence type="predicted"/>
<protein>
    <submittedName>
        <fullName evidence="1">Uncharacterized protein</fullName>
    </submittedName>
</protein>
<evidence type="ECO:0000313" key="2">
    <source>
        <dbReference type="Proteomes" id="UP000014974"/>
    </source>
</evidence>
<evidence type="ECO:0000313" key="1">
    <source>
        <dbReference type="EMBL" id="EPR66753.1"/>
    </source>
</evidence>
<name>S7WRN9_9BACT</name>
<dbReference type="EMBL" id="ATNM01000141">
    <property type="protein sequence ID" value="EPR66753.1"/>
    <property type="molecule type" value="Genomic_DNA"/>
</dbReference>
<gene>
    <name evidence="1" type="ORF">ADICYQ_4185</name>
</gene>
<organism evidence="1 2">
    <name type="scientific">Cyclobacterium qasimii M12-11B</name>
    <dbReference type="NCBI Taxonomy" id="641524"/>
    <lineage>
        <taxon>Bacteria</taxon>
        <taxon>Pseudomonadati</taxon>
        <taxon>Bacteroidota</taxon>
        <taxon>Cytophagia</taxon>
        <taxon>Cytophagales</taxon>
        <taxon>Cyclobacteriaceae</taxon>
        <taxon>Cyclobacterium</taxon>
    </lineage>
</organism>
<accession>S7WRN9</accession>
<reference evidence="1 2" key="1">
    <citation type="journal article" date="2013" name="Genome Announc.">
        <title>Draft Genome Sequence of Cyclobacterium qasimii Strain M12-11BT, Isolated from Arctic Marine Sediment.</title>
        <authorList>
            <person name="Shivaji S."/>
            <person name="Ara S."/>
            <person name="Singh A."/>
            <person name="Kumar Pinnaka A."/>
        </authorList>
    </citation>
    <scope>NUCLEOTIDE SEQUENCE [LARGE SCALE GENOMIC DNA]</scope>
    <source>
        <strain evidence="1 2">M12-11B</strain>
    </source>
</reference>
<dbReference type="AlphaFoldDB" id="S7WRN9"/>
<dbReference type="Proteomes" id="UP000014974">
    <property type="component" value="Unassembled WGS sequence"/>
</dbReference>
<comment type="caution">
    <text evidence="1">The sequence shown here is derived from an EMBL/GenBank/DDBJ whole genome shotgun (WGS) entry which is preliminary data.</text>
</comment>
<sequence length="42" mass="4452">MLLSILPDGKASSPLLCHDKISKQPDFMAIATLPDELGNSIA</sequence>